<comment type="caution">
    <text evidence="1">The sequence shown here is derived from an EMBL/GenBank/DDBJ whole genome shotgun (WGS) entry which is preliminary data.</text>
</comment>
<evidence type="ECO:0000313" key="1">
    <source>
        <dbReference type="EMBL" id="MEN7431752.1"/>
    </source>
</evidence>
<gene>
    <name evidence="1" type="ORF">VA599_13410</name>
</gene>
<reference evidence="1 2" key="1">
    <citation type="submission" date="2023-12" db="EMBL/GenBank/DDBJ databases">
        <title>Chromobacterium sp. strain TRC.1.1.SA producing antimicrobial pigment.</title>
        <authorList>
            <person name="Verma N."/>
            <person name="Choksket S."/>
            <person name="Pinnaka A.K."/>
            <person name="Korpole S."/>
        </authorList>
    </citation>
    <scope>NUCLEOTIDE SEQUENCE [LARGE SCALE GENOMIC DNA]</scope>
    <source>
        <strain evidence="1 2">TRC1.1.SA</strain>
    </source>
</reference>
<organism evidence="1 2">
    <name type="scientific">Chromobacterium indicum</name>
    <dbReference type="NCBI Taxonomy" id="3110228"/>
    <lineage>
        <taxon>Bacteria</taxon>
        <taxon>Pseudomonadati</taxon>
        <taxon>Pseudomonadota</taxon>
        <taxon>Betaproteobacteria</taxon>
        <taxon>Neisseriales</taxon>
        <taxon>Chromobacteriaceae</taxon>
        <taxon>Chromobacterium</taxon>
    </lineage>
</organism>
<sequence>MQPIDSELARETGEQIIEAVKEGRRDVMDWDDPVSAWGAE</sequence>
<dbReference type="EMBL" id="JAYFSJ010000009">
    <property type="protein sequence ID" value="MEN7431752.1"/>
    <property type="molecule type" value="Genomic_DNA"/>
</dbReference>
<proteinExistence type="predicted"/>
<dbReference type="RefSeq" id="WP_346788993.1">
    <property type="nucleotide sequence ID" value="NZ_JAYFSJ010000009.1"/>
</dbReference>
<evidence type="ECO:0000313" key="2">
    <source>
        <dbReference type="Proteomes" id="UP001405405"/>
    </source>
</evidence>
<keyword evidence="2" id="KW-1185">Reference proteome</keyword>
<protein>
    <submittedName>
        <fullName evidence="1">Uncharacterized protein</fullName>
    </submittedName>
</protein>
<accession>A0ABV0CKR6</accession>
<name>A0ABV0CKR6_9NEIS</name>
<dbReference type="Proteomes" id="UP001405405">
    <property type="component" value="Unassembled WGS sequence"/>
</dbReference>